<sequence>MRLTRAMVDLGRGNMGALGPLRGDRQSARMGIFGPVTPRRWSRAHPKPEPVAVSATGTRALIETARRTAAGATTRRRRRDDFGRNGTEWMALVQDLSLRQLQHFARHKPVRATFSSGEVDGEKLLQIDTYGTASRKFPDKVSQSLQLDKSSDKLLKMLIEKEFDL</sequence>
<dbReference type="EMBL" id="QLMG01000029">
    <property type="protein sequence ID" value="RAK14154.1"/>
    <property type="molecule type" value="Genomic_DNA"/>
</dbReference>
<evidence type="ECO:0000313" key="2">
    <source>
        <dbReference type="Proteomes" id="UP000249165"/>
    </source>
</evidence>
<dbReference type="Proteomes" id="UP000249165">
    <property type="component" value="Unassembled WGS sequence"/>
</dbReference>
<organism evidence="1 2">
    <name type="scientific">Salipiger aestuarii</name>
    <dbReference type="NCBI Taxonomy" id="568098"/>
    <lineage>
        <taxon>Bacteria</taxon>
        <taxon>Pseudomonadati</taxon>
        <taxon>Pseudomonadota</taxon>
        <taxon>Alphaproteobacteria</taxon>
        <taxon>Rhodobacterales</taxon>
        <taxon>Roseobacteraceae</taxon>
        <taxon>Salipiger</taxon>
    </lineage>
</organism>
<reference evidence="1 2" key="1">
    <citation type="submission" date="2018-06" db="EMBL/GenBank/DDBJ databases">
        <title>Genomic Encyclopedia of Archaeal and Bacterial Type Strains, Phase II (KMG-II): from individual species to whole genera.</title>
        <authorList>
            <person name="Goeker M."/>
        </authorList>
    </citation>
    <scope>NUCLEOTIDE SEQUENCE [LARGE SCALE GENOMIC DNA]</scope>
    <source>
        <strain evidence="1 2">DSM 22011</strain>
    </source>
</reference>
<dbReference type="OrthoDB" id="9155240at2"/>
<keyword evidence="2" id="KW-1185">Reference proteome</keyword>
<evidence type="ECO:0000313" key="1">
    <source>
        <dbReference type="EMBL" id="RAK14154.1"/>
    </source>
</evidence>
<protein>
    <submittedName>
        <fullName evidence="1">Uncharacterized protein</fullName>
    </submittedName>
</protein>
<name>A0A327Y040_9RHOB</name>
<proteinExistence type="predicted"/>
<accession>A0A327Y040</accession>
<dbReference type="RefSeq" id="WP_009506008.1">
    <property type="nucleotide sequence ID" value="NZ_LIQE01000024.1"/>
</dbReference>
<comment type="caution">
    <text evidence="1">The sequence shown here is derived from an EMBL/GenBank/DDBJ whole genome shotgun (WGS) entry which is preliminary data.</text>
</comment>
<dbReference type="AlphaFoldDB" id="A0A327Y040"/>
<gene>
    <name evidence="1" type="ORF">ATI53_102948</name>
</gene>